<comment type="similarity">
    <text evidence="9">Belongs to the carbohydrate kinase PfkB family. Ribokinase subfamily.</text>
</comment>
<keyword evidence="8 9" id="KW-0119">Carbohydrate metabolism</keyword>
<dbReference type="Proteomes" id="UP000031668">
    <property type="component" value="Unassembled WGS sequence"/>
</dbReference>
<dbReference type="SUPFAM" id="SSF53613">
    <property type="entry name" value="Ribokinase-like"/>
    <property type="match status" value="1"/>
</dbReference>
<protein>
    <recommendedName>
        <fullName evidence="9">Ribokinase</fullName>
        <shortName evidence="9">RK</shortName>
        <ecNumber evidence="9">2.7.1.15</ecNumber>
    </recommendedName>
</protein>
<evidence type="ECO:0000256" key="4">
    <source>
        <dbReference type="ARBA" id="ARBA00022777"/>
    </source>
</evidence>
<dbReference type="GO" id="GO:0004747">
    <property type="term" value="F:ribokinase activity"/>
    <property type="evidence" value="ECO:0007669"/>
    <property type="project" value="UniProtKB-UniRule"/>
</dbReference>
<organism evidence="11 12">
    <name type="scientific">Thelohanellus kitauei</name>
    <name type="common">Myxosporean</name>
    <dbReference type="NCBI Taxonomy" id="669202"/>
    <lineage>
        <taxon>Eukaryota</taxon>
        <taxon>Metazoa</taxon>
        <taxon>Cnidaria</taxon>
        <taxon>Myxozoa</taxon>
        <taxon>Myxosporea</taxon>
        <taxon>Bivalvulida</taxon>
        <taxon>Platysporina</taxon>
        <taxon>Myxobolidae</taxon>
        <taxon>Thelohanellus</taxon>
    </lineage>
</organism>
<keyword evidence="9" id="KW-0963">Cytoplasm</keyword>
<dbReference type="GO" id="GO:0046872">
    <property type="term" value="F:metal ion binding"/>
    <property type="evidence" value="ECO:0007669"/>
    <property type="project" value="UniProtKB-KW"/>
</dbReference>
<feature type="binding site" evidence="9">
    <location>
        <position position="186"/>
    </location>
    <ligand>
        <name>ATP</name>
        <dbReference type="ChEBI" id="CHEBI:30616"/>
    </ligand>
</feature>
<dbReference type="Pfam" id="PF00294">
    <property type="entry name" value="PfkB"/>
    <property type="match status" value="1"/>
</dbReference>
<gene>
    <name evidence="11" type="ORF">RF11_04301</name>
</gene>
<dbReference type="Gene3D" id="3.40.1190.20">
    <property type="match status" value="1"/>
</dbReference>
<dbReference type="UniPathway" id="UPA00916">
    <property type="reaction ID" value="UER00889"/>
</dbReference>
<keyword evidence="3 9" id="KW-0547">Nucleotide-binding</keyword>
<feature type="binding site" evidence="9">
    <location>
        <position position="259"/>
    </location>
    <ligand>
        <name>substrate</name>
    </ligand>
</feature>
<sequence>MSIDIVVVGSCNIDFINFVDHFPAPGETLTASSFDMSFGGKGANQAVMARMLGGGVAFVGKLGDDHLGKIYKNHLLDLGVDKDSITMEKDIPSGVASVIVDKSGQNCIIISPGANGQITPQFVHQILPQFLSSAKILLVQLEIDPQATLAALKLAKSHKSKLDVVICDHNFKYCACPWYTDIICFNEVEMQQLAGVDVIKDPGNTKVAAKHFIDQGCLHVILTLGERGSVLFNNQNQQGIEIPVPIKLDKVVDTTGAGDAFLGSLCYFILEKLKESPKTQYINPQIISKAMTAATLTVTEVGAQSSYKTCIEKIKSTLNIQ</sequence>
<keyword evidence="7 9" id="KW-0630">Potassium</keyword>
<keyword evidence="6 9" id="KW-0460">Magnesium</keyword>
<dbReference type="PANTHER" id="PTHR10584:SF166">
    <property type="entry name" value="RIBOKINASE"/>
    <property type="match status" value="1"/>
</dbReference>
<reference evidence="11 12" key="1">
    <citation type="journal article" date="2014" name="Genome Biol. Evol.">
        <title>The genome of the myxosporean Thelohanellus kitauei shows adaptations to nutrient acquisition within its fish host.</title>
        <authorList>
            <person name="Yang Y."/>
            <person name="Xiong J."/>
            <person name="Zhou Z."/>
            <person name="Huo F."/>
            <person name="Miao W."/>
            <person name="Ran C."/>
            <person name="Liu Y."/>
            <person name="Zhang J."/>
            <person name="Feng J."/>
            <person name="Wang M."/>
            <person name="Wang M."/>
            <person name="Wang L."/>
            <person name="Yao B."/>
        </authorList>
    </citation>
    <scope>NUCLEOTIDE SEQUENCE [LARGE SCALE GENOMIC DNA]</scope>
    <source>
        <strain evidence="11">Wuqing</strain>
    </source>
</reference>
<dbReference type="GO" id="GO:0005524">
    <property type="term" value="F:ATP binding"/>
    <property type="evidence" value="ECO:0007669"/>
    <property type="project" value="UniProtKB-UniRule"/>
</dbReference>
<feature type="active site" description="Proton acceptor" evidence="9">
    <location>
        <position position="259"/>
    </location>
</feature>
<dbReference type="HAMAP" id="MF_01987">
    <property type="entry name" value="Ribokinase"/>
    <property type="match status" value="1"/>
</dbReference>
<comment type="subcellular location">
    <subcellularLocation>
        <location evidence="9">Cytoplasm</location>
    </subcellularLocation>
    <subcellularLocation>
        <location evidence="9">Nucleus</location>
    </subcellularLocation>
</comment>
<proteinExistence type="inferred from homology"/>
<dbReference type="PANTHER" id="PTHR10584">
    <property type="entry name" value="SUGAR KINASE"/>
    <property type="match status" value="1"/>
</dbReference>
<dbReference type="EC" id="2.7.1.15" evidence="9"/>
<evidence type="ECO:0000256" key="8">
    <source>
        <dbReference type="ARBA" id="ARBA00023277"/>
    </source>
</evidence>
<comment type="caution">
    <text evidence="9">Lacks conserved residue(s) required for the propagation of feature annotation.</text>
</comment>
<feature type="binding site" evidence="9">
    <location>
        <begin position="258"/>
        <end position="259"/>
    </location>
    <ligand>
        <name>ATP</name>
        <dbReference type="ChEBI" id="CHEBI:30616"/>
    </ligand>
</feature>
<evidence type="ECO:0000256" key="1">
    <source>
        <dbReference type="ARBA" id="ARBA00022679"/>
    </source>
</evidence>
<keyword evidence="4 9" id="KW-0418">Kinase</keyword>
<accession>A0A0C2JRH5</accession>
<comment type="function">
    <text evidence="9">Catalyzes the phosphorylation of ribose at O-5 in a reaction requiring ATP and magnesium. The resulting D-ribose-5-phosphate can then be used either for sythesis of nucleotides, histidine, and tryptophan, or as a component of the pentose phosphate pathway.</text>
</comment>
<feature type="binding site" evidence="9">
    <location>
        <position position="306"/>
    </location>
    <ligand>
        <name>K(+)</name>
        <dbReference type="ChEBI" id="CHEBI:29103"/>
    </ligand>
</feature>
<evidence type="ECO:0000256" key="2">
    <source>
        <dbReference type="ARBA" id="ARBA00022723"/>
    </source>
</evidence>
<evidence type="ECO:0000313" key="12">
    <source>
        <dbReference type="Proteomes" id="UP000031668"/>
    </source>
</evidence>
<feature type="domain" description="Carbohydrate kinase PfkB" evidence="10">
    <location>
        <begin position="4"/>
        <end position="309"/>
    </location>
</feature>
<dbReference type="OMA" id="TFCGYFA"/>
<comment type="activity regulation">
    <text evidence="9">Activated by a monovalent cation that binds near, but not in, the active site. The most likely occupant of the site in vivo is potassium. Ion binding induces a conformational change that may alter substrate affinity.</text>
</comment>
<feature type="binding site" evidence="9">
    <location>
        <position position="297"/>
    </location>
    <ligand>
        <name>K(+)</name>
        <dbReference type="ChEBI" id="CHEBI:29103"/>
    </ligand>
</feature>
<feature type="binding site" evidence="9">
    <location>
        <begin position="40"/>
        <end position="44"/>
    </location>
    <ligand>
        <name>substrate</name>
    </ligand>
</feature>
<evidence type="ECO:0000259" key="10">
    <source>
        <dbReference type="Pfam" id="PF00294"/>
    </source>
</evidence>
<keyword evidence="1 9" id="KW-0808">Transferase</keyword>
<evidence type="ECO:0000256" key="3">
    <source>
        <dbReference type="ARBA" id="ARBA00022741"/>
    </source>
</evidence>
<feature type="binding site" evidence="9">
    <location>
        <position position="302"/>
    </location>
    <ligand>
        <name>K(+)</name>
        <dbReference type="ChEBI" id="CHEBI:29103"/>
    </ligand>
</feature>
<dbReference type="AlphaFoldDB" id="A0A0C2JRH5"/>
<dbReference type="CDD" id="cd01174">
    <property type="entry name" value="ribokinase"/>
    <property type="match status" value="1"/>
</dbReference>
<keyword evidence="5 9" id="KW-0067">ATP-binding</keyword>
<comment type="catalytic activity">
    <reaction evidence="9">
        <text>D-ribose + ATP = D-ribose 5-phosphate + ADP + H(+)</text>
        <dbReference type="Rhea" id="RHEA:13697"/>
        <dbReference type="ChEBI" id="CHEBI:15378"/>
        <dbReference type="ChEBI" id="CHEBI:30616"/>
        <dbReference type="ChEBI" id="CHEBI:47013"/>
        <dbReference type="ChEBI" id="CHEBI:78346"/>
        <dbReference type="ChEBI" id="CHEBI:456216"/>
        <dbReference type="EC" id="2.7.1.15"/>
    </reaction>
</comment>
<evidence type="ECO:0000256" key="6">
    <source>
        <dbReference type="ARBA" id="ARBA00022842"/>
    </source>
</evidence>
<feature type="binding site" evidence="9">
    <location>
        <position position="253"/>
    </location>
    <ligand>
        <name>K(+)</name>
        <dbReference type="ChEBI" id="CHEBI:29103"/>
    </ligand>
</feature>
<dbReference type="InterPro" id="IPR002139">
    <property type="entry name" value="Ribo/fructo_kinase"/>
</dbReference>
<name>A0A0C2JRH5_THEKT</name>
<keyword evidence="2 9" id="KW-0479">Metal-binding</keyword>
<feature type="binding site" evidence="9">
    <location>
        <position position="142"/>
    </location>
    <ligand>
        <name>substrate</name>
    </ligand>
</feature>
<keyword evidence="12" id="KW-1185">Reference proteome</keyword>
<comment type="subunit">
    <text evidence="9">Homodimer.</text>
</comment>
<dbReference type="EMBL" id="JWZT01001469">
    <property type="protein sequence ID" value="KII72008.1"/>
    <property type="molecule type" value="Genomic_DNA"/>
</dbReference>
<dbReference type="GO" id="GO:0005634">
    <property type="term" value="C:nucleus"/>
    <property type="evidence" value="ECO:0007669"/>
    <property type="project" value="UniProtKB-SubCell"/>
</dbReference>
<feature type="binding site" evidence="9">
    <location>
        <begin position="223"/>
        <end position="228"/>
    </location>
    <ligand>
        <name>ATP</name>
        <dbReference type="ChEBI" id="CHEBI:30616"/>
    </ligand>
</feature>
<evidence type="ECO:0000256" key="5">
    <source>
        <dbReference type="ARBA" id="ARBA00022840"/>
    </source>
</evidence>
<dbReference type="GO" id="GO:0019303">
    <property type="term" value="P:D-ribose catabolic process"/>
    <property type="evidence" value="ECO:0007669"/>
    <property type="project" value="UniProtKB-UniRule"/>
</dbReference>
<dbReference type="InterPro" id="IPR011877">
    <property type="entry name" value="Ribokinase"/>
</dbReference>
<feature type="binding site" evidence="9">
    <location>
        <position position="255"/>
    </location>
    <ligand>
        <name>K(+)</name>
        <dbReference type="ChEBI" id="CHEBI:29103"/>
    </ligand>
</feature>
<dbReference type="PRINTS" id="PR00990">
    <property type="entry name" value="RIBOKINASE"/>
</dbReference>
<comment type="pathway">
    <text evidence="9">Carbohydrate metabolism; D-ribose degradation; D-ribose 5-phosphate from beta-D-ribopyranose: step 2/2.</text>
</comment>
<dbReference type="InterPro" id="IPR029056">
    <property type="entry name" value="Ribokinase-like"/>
</dbReference>
<comment type="cofactor">
    <cofactor evidence="9">
        <name>Mg(2+)</name>
        <dbReference type="ChEBI" id="CHEBI:18420"/>
    </cofactor>
    <text evidence="9">Requires a divalent cation, most likely magnesium in vivo, as an electrophilic catalyst to aid phosphoryl group transfer. It is the chelate of the metal and the nucleotide that is the actual substrate.</text>
</comment>
<evidence type="ECO:0000256" key="9">
    <source>
        <dbReference type="HAMAP-Rule" id="MF_03215"/>
    </source>
</evidence>
<comment type="caution">
    <text evidence="11">The sequence shown here is derived from an EMBL/GenBank/DDBJ whole genome shotgun (WGS) entry which is preliminary data.</text>
</comment>
<dbReference type="InterPro" id="IPR011611">
    <property type="entry name" value="PfkB_dom"/>
</dbReference>
<keyword evidence="9" id="KW-0539">Nucleus</keyword>
<dbReference type="GO" id="GO:0005737">
    <property type="term" value="C:cytoplasm"/>
    <property type="evidence" value="ECO:0007669"/>
    <property type="project" value="UniProtKB-SubCell"/>
</dbReference>
<dbReference type="OrthoDB" id="415590at2759"/>
<feature type="binding site" evidence="9">
    <location>
        <position position="300"/>
    </location>
    <ligand>
        <name>K(+)</name>
        <dbReference type="ChEBI" id="CHEBI:29103"/>
    </ligand>
</feature>
<evidence type="ECO:0000256" key="7">
    <source>
        <dbReference type="ARBA" id="ARBA00022958"/>
    </source>
</evidence>
<evidence type="ECO:0000313" key="11">
    <source>
        <dbReference type="EMBL" id="KII72008.1"/>
    </source>
</evidence>
<feature type="binding site" evidence="9">
    <location>
        <begin position="12"/>
        <end position="14"/>
    </location>
    <ligand>
        <name>substrate</name>
    </ligand>
</feature>